<sequence>MSELPLCLAPGLLGDMTIEKEEIVNLNVIEQINYSGFERRFAFVPLAGTYSQYLLLHHMINEIGAGRAIFTNQIDNELYGGIWFEYFDNDSYPEPKACAVEYLREYLNVCCEQWNLKHGAY</sequence>
<keyword evidence="2" id="KW-1185">Reference proteome</keyword>
<reference evidence="1 2" key="1">
    <citation type="submission" date="2017-12" db="EMBL/GenBank/DDBJ databases">
        <authorList>
            <consortium name="DOE Joint Genome Institute"/>
            <person name="Haridas S."/>
            <person name="Kjaerbolling I."/>
            <person name="Vesth T.C."/>
            <person name="Frisvad J.C."/>
            <person name="Nybo J.L."/>
            <person name="Theobald S."/>
            <person name="Kuo A."/>
            <person name="Bowyer P."/>
            <person name="Matsuda Y."/>
            <person name="Mondo S."/>
            <person name="Lyhne E.K."/>
            <person name="Kogle M.E."/>
            <person name="Clum A."/>
            <person name="Lipzen A."/>
            <person name="Salamov A."/>
            <person name="Ngan C.Y."/>
            <person name="Daum C."/>
            <person name="Chiniquy J."/>
            <person name="Barry K."/>
            <person name="LaButti K."/>
            <person name="Simmons B.A."/>
            <person name="Magnuson J.K."/>
            <person name="Mortensen U.H."/>
            <person name="Larsen T.O."/>
            <person name="Grigoriev I.V."/>
            <person name="Baker S.E."/>
            <person name="Andersen M.R."/>
            <person name="Nordberg H.P."/>
            <person name="Cantor M.N."/>
            <person name="Hua S.X."/>
        </authorList>
    </citation>
    <scope>NUCLEOTIDE SEQUENCE [LARGE SCALE GENOMIC DNA]</scope>
    <source>
        <strain evidence="1 2">CBS 102.13</strain>
    </source>
</reference>
<protein>
    <submittedName>
        <fullName evidence="1">Uncharacterized protein</fullName>
    </submittedName>
</protein>
<dbReference type="RefSeq" id="XP_024669255.1">
    <property type="nucleotide sequence ID" value="XM_024816832.1"/>
</dbReference>
<organism evidence="1 2">
    <name type="scientific">Aspergillus candidus</name>
    <dbReference type="NCBI Taxonomy" id="41067"/>
    <lineage>
        <taxon>Eukaryota</taxon>
        <taxon>Fungi</taxon>
        <taxon>Dikarya</taxon>
        <taxon>Ascomycota</taxon>
        <taxon>Pezizomycotina</taxon>
        <taxon>Eurotiomycetes</taxon>
        <taxon>Eurotiomycetidae</taxon>
        <taxon>Eurotiales</taxon>
        <taxon>Aspergillaceae</taxon>
        <taxon>Aspergillus</taxon>
        <taxon>Aspergillus subgen. Circumdati</taxon>
    </lineage>
</organism>
<dbReference type="OrthoDB" id="4473143at2759"/>
<dbReference type="EMBL" id="KZ559165">
    <property type="protein sequence ID" value="PLB35243.1"/>
    <property type="molecule type" value="Genomic_DNA"/>
</dbReference>
<gene>
    <name evidence="1" type="ORF">BDW47DRAFT_128310</name>
</gene>
<accession>A0A2I2F3N2</accession>
<evidence type="ECO:0000313" key="1">
    <source>
        <dbReference type="EMBL" id="PLB35243.1"/>
    </source>
</evidence>
<dbReference type="AlphaFoldDB" id="A0A2I2F3N2"/>
<proteinExistence type="predicted"/>
<evidence type="ECO:0000313" key="2">
    <source>
        <dbReference type="Proteomes" id="UP000234585"/>
    </source>
</evidence>
<dbReference type="GeneID" id="36523992"/>
<name>A0A2I2F3N2_ASPCN</name>
<dbReference type="Proteomes" id="UP000234585">
    <property type="component" value="Unassembled WGS sequence"/>
</dbReference>